<keyword evidence="2" id="KW-1185">Reference proteome</keyword>
<dbReference type="AlphaFoldDB" id="A0A4S5BFY5"/>
<dbReference type="RefSeq" id="WP_136407751.1">
    <property type="nucleotide sequence ID" value="NZ_SSWX01000030.1"/>
</dbReference>
<dbReference type="EMBL" id="SSWX01000030">
    <property type="protein sequence ID" value="THJ30939.1"/>
    <property type="molecule type" value="Genomic_DNA"/>
</dbReference>
<dbReference type="Proteomes" id="UP000306236">
    <property type="component" value="Unassembled WGS sequence"/>
</dbReference>
<dbReference type="OrthoDB" id="9153818at2"/>
<sequence length="105" mass="11841">MAIKKGNAPKTIPAKLTIKGQGETNALNLTYRNLKSTEFKDFVESLQGKKDPFYPSVAVHIVAEWDTDYSLSIEGMQELEDERPGTLRAIIEGFHKSRQFALEKN</sequence>
<organism evidence="1 2">
    <name type="scientific">Lampropedia aestuarii</name>
    <dbReference type="NCBI Taxonomy" id="2562762"/>
    <lineage>
        <taxon>Bacteria</taxon>
        <taxon>Pseudomonadati</taxon>
        <taxon>Pseudomonadota</taxon>
        <taxon>Betaproteobacteria</taxon>
        <taxon>Burkholderiales</taxon>
        <taxon>Comamonadaceae</taxon>
        <taxon>Lampropedia</taxon>
    </lineage>
</organism>
<dbReference type="InterPro" id="IPR014859">
    <property type="entry name" value="Phage_TAC_4"/>
</dbReference>
<reference evidence="1 2" key="1">
    <citation type="submission" date="2019-04" db="EMBL/GenBank/DDBJ databases">
        <title>Lampropedia sp YIM MLB12 draf genome.</title>
        <authorList>
            <person name="Wang Y.-X."/>
        </authorList>
    </citation>
    <scope>NUCLEOTIDE SEQUENCE [LARGE SCALE GENOMIC DNA]</scope>
    <source>
        <strain evidence="1 2">YIM MLB12</strain>
    </source>
</reference>
<protein>
    <recommendedName>
        <fullName evidence="3">Phage tail assembly protein</fullName>
    </recommendedName>
</protein>
<gene>
    <name evidence="1" type="ORF">E8K88_16365</name>
</gene>
<name>A0A4S5BFY5_9BURK</name>
<dbReference type="Pfam" id="PF08748">
    <property type="entry name" value="Phage_TAC_4"/>
    <property type="match status" value="1"/>
</dbReference>
<comment type="caution">
    <text evidence="1">The sequence shown here is derived from an EMBL/GenBank/DDBJ whole genome shotgun (WGS) entry which is preliminary data.</text>
</comment>
<accession>A0A4S5BFY5</accession>
<proteinExistence type="predicted"/>
<evidence type="ECO:0000313" key="2">
    <source>
        <dbReference type="Proteomes" id="UP000306236"/>
    </source>
</evidence>
<evidence type="ECO:0000313" key="1">
    <source>
        <dbReference type="EMBL" id="THJ30939.1"/>
    </source>
</evidence>
<evidence type="ECO:0008006" key="3">
    <source>
        <dbReference type="Google" id="ProtNLM"/>
    </source>
</evidence>